<keyword evidence="1" id="KW-1133">Transmembrane helix</keyword>
<dbReference type="AlphaFoldDB" id="A0A0F9T5V1"/>
<accession>A0A0F9T5V1</accession>
<evidence type="ECO:0000256" key="1">
    <source>
        <dbReference type="SAM" id="Phobius"/>
    </source>
</evidence>
<organism evidence="2">
    <name type="scientific">marine sediment metagenome</name>
    <dbReference type="NCBI Taxonomy" id="412755"/>
    <lineage>
        <taxon>unclassified sequences</taxon>
        <taxon>metagenomes</taxon>
        <taxon>ecological metagenomes</taxon>
    </lineage>
</organism>
<gene>
    <name evidence="2" type="ORF">LCGC14_0694130</name>
</gene>
<reference evidence="2" key="1">
    <citation type="journal article" date="2015" name="Nature">
        <title>Complex archaea that bridge the gap between prokaryotes and eukaryotes.</title>
        <authorList>
            <person name="Spang A."/>
            <person name="Saw J.H."/>
            <person name="Jorgensen S.L."/>
            <person name="Zaremba-Niedzwiedzka K."/>
            <person name="Martijn J."/>
            <person name="Lind A.E."/>
            <person name="van Eijk R."/>
            <person name="Schleper C."/>
            <person name="Guy L."/>
            <person name="Ettema T.J."/>
        </authorList>
    </citation>
    <scope>NUCLEOTIDE SEQUENCE</scope>
</reference>
<evidence type="ECO:0000313" key="2">
    <source>
        <dbReference type="EMBL" id="KKN44311.1"/>
    </source>
</evidence>
<sequence length="108" mass="12907">MGKKFQIIMFCFWLCVIFVPAIVYGVRHNTQLHFWKSEIQQKEDWCNINTPMMNISMLDKRVAYCYGEGWSKYCKISYSEHCPDNDYSDYDRCLRNCIVYGQEDVCPC</sequence>
<name>A0A0F9T5V1_9ZZZZ</name>
<proteinExistence type="predicted"/>
<keyword evidence="1" id="KW-0472">Membrane</keyword>
<protein>
    <submittedName>
        <fullName evidence="2">Uncharacterized protein</fullName>
    </submittedName>
</protein>
<keyword evidence="1" id="KW-0812">Transmembrane</keyword>
<feature type="transmembrane region" description="Helical" evidence="1">
    <location>
        <begin position="6"/>
        <end position="26"/>
    </location>
</feature>
<dbReference type="EMBL" id="LAZR01001457">
    <property type="protein sequence ID" value="KKN44311.1"/>
    <property type="molecule type" value="Genomic_DNA"/>
</dbReference>
<comment type="caution">
    <text evidence="2">The sequence shown here is derived from an EMBL/GenBank/DDBJ whole genome shotgun (WGS) entry which is preliminary data.</text>
</comment>